<dbReference type="PROSITE" id="PS51674">
    <property type="entry name" value="4FE4S_WBL"/>
    <property type="match status" value="1"/>
</dbReference>
<dbReference type="OrthoDB" id="4954884at2"/>
<keyword evidence="14" id="KW-1185">Reference proteome</keyword>
<gene>
    <name evidence="11" type="primary">whiB</name>
    <name evidence="13" type="ORF">A6035_03260</name>
</gene>
<name>A0A2S1R4W6_9ACTN</name>
<evidence type="ECO:0000256" key="6">
    <source>
        <dbReference type="ARBA" id="ARBA00023014"/>
    </source>
</evidence>
<evidence type="ECO:0000256" key="7">
    <source>
        <dbReference type="ARBA" id="ARBA00023015"/>
    </source>
</evidence>
<comment type="similarity">
    <text evidence="2 11">Belongs to the WhiB family.</text>
</comment>
<comment type="function">
    <text evidence="11">Acts as a transcriptional regulator. Probably redox-responsive. The apo- but not holo-form probably binds DNA.</text>
</comment>
<dbReference type="HAMAP" id="MF_01479">
    <property type="entry name" value="WhiB"/>
    <property type="match status" value="1"/>
</dbReference>
<comment type="cofactor">
    <cofactor evidence="11">
        <name>[4Fe-4S] cluster</name>
        <dbReference type="ChEBI" id="CHEBI:49883"/>
    </cofactor>
    <text evidence="11">Binds 1 [4Fe-4S] cluster per subunit. Following nitrosylation of the [4Fe-4S] cluster binds 1 [4Fe-8(NO)] cluster per subunit.</text>
</comment>
<dbReference type="GO" id="GO:0035731">
    <property type="term" value="F:dinitrosyl-iron complex binding"/>
    <property type="evidence" value="ECO:0007669"/>
    <property type="project" value="UniProtKB-UniRule"/>
</dbReference>
<evidence type="ECO:0000256" key="3">
    <source>
        <dbReference type="ARBA" id="ARBA00022485"/>
    </source>
</evidence>
<dbReference type="PANTHER" id="PTHR38839">
    <property type="entry name" value="TRANSCRIPTIONAL REGULATOR WHID-RELATED"/>
    <property type="match status" value="1"/>
</dbReference>
<dbReference type="GO" id="GO:0045892">
    <property type="term" value="P:negative regulation of DNA-templated transcription"/>
    <property type="evidence" value="ECO:0007669"/>
    <property type="project" value="TreeGrafter"/>
</dbReference>
<dbReference type="GO" id="GO:0051539">
    <property type="term" value="F:4 iron, 4 sulfur cluster binding"/>
    <property type="evidence" value="ECO:0007669"/>
    <property type="project" value="UniProtKB-UniRule"/>
</dbReference>
<dbReference type="InterPro" id="IPR003482">
    <property type="entry name" value="Whib"/>
</dbReference>
<keyword evidence="10 11" id="KW-0804">Transcription</keyword>
<dbReference type="AlphaFoldDB" id="A0A2S1R4W6"/>
<keyword evidence="9 11" id="KW-1015">Disulfide bond</keyword>
<evidence type="ECO:0000256" key="9">
    <source>
        <dbReference type="ARBA" id="ARBA00023157"/>
    </source>
</evidence>
<organism evidence="13 14">
    <name type="scientific">Dietzia lutea</name>
    <dbReference type="NCBI Taxonomy" id="546160"/>
    <lineage>
        <taxon>Bacteria</taxon>
        <taxon>Bacillati</taxon>
        <taxon>Actinomycetota</taxon>
        <taxon>Actinomycetes</taxon>
        <taxon>Mycobacteriales</taxon>
        <taxon>Dietziaceae</taxon>
        <taxon>Dietzia</taxon>
    </lineage>
</organism>
<keyword evidence="5 11" id="KW-0408">Iron</keyword>
<evidence type="ECO:0000256" key="4">
    <source>
        <dbReference type="ARBA" id="ARBA00022723"/>
    </source>
</evidence>
<dbReference type="GO" id="GO:0003677">
    <property type="term" value="F:DNA binding"/>
    <property type="evidence" value="ECO:0007669"/>
    <property type="project" value="UniProtKB-UniRule"/>
</dbReference>
<evidence type="ECO:0000259" key="12">
    <source>
        <dbReference type="PROSITE" id="PS51674"/>
    </source>
</evidence>
<feature type="binding site" evidence="11">
    <location>
        <position position="50"/>
    </location>
    <ligand>
        <name>[4Fe-4S] cluster</name>
        <dbReference type="ChEBI" id="CHEBI:49883"/>
    </ligand>
</feature>
<keyword evidence="7 11" id="KW-0805">Transcription regulation</keyword>
<evidence type="ECO:0000313" key="13">
    <source>
        <dbReference type="EMBL" id="AWH91350.1"/>
    </source>
</evidence>
<dbReference type="GO" id="GO:0046872">
    <property type="term" value="F:metal ion binding"/>
    <property type="evidence" value="ECO:0007669"/>
    <property type="project" value="UniProtKB-KW"/>
</dbReference>
<comment type="PTM">
    <text evidence="11">Upon Fe-S cluster removal intramolecular disulfide bonds are formed.</text>
</comment>
<dbReference type="Proteomes" id="UP000244928">
    <property type="component" value="Chromosome"/>
</dbReference>
<feature type="binding site" evidence="11">
    <location>
        <position position="59"/>
    </location>
    <ligand>
        <name>[4Fe-4S] cluster</name>
        <dbReference type="ChEBI" id="CHEBI:49883"/>
    </ligand>
</feature>
<evidence type="ECO:0000256" key="10">
    <source>
        <dbReference type="ARBA" id="ARBA00023163"/>
    </source>
</evidence>
<dbReference type="KEGG" id="dlu:A6035_03260"/>
<dbReference type="EMBL" id="CP015449">
    <property type="protein sequence ID" value="AWH91350.1"/>
    <property type="molecule type" value="Genomic_DNA"/>
</dbReference>
<dbReference type="RefSeq" id="WP_108846609.1">
    <property type="nucleotide sequence ID" value="NZ_CP015449.1"/>
</dbReference>
<evidence type="ECO:0000256" key="2">
    <source>
        <dbReference type="ARBA" id="ARBA00006597"/>
    </source>
</evidence>
<evidence type="ECO:0000256" key="8">
    <source>
        <dbReference type="ARBA" id="ARBA00023125"/>
    </source>
</evidence>
<dbReference type="GO" id="GO:0005737">
    <property type="term" value="C:cytoplasm"/>
    <property type="evidence" value="ECO:0007669"/>
    <property type="project" value="UniProtKB-SubCell"/>
</dbReference>
<reference evidence="13 14" key="1">
    <citation type="submission" date="2016-04" db="EMBL/GenBank/DDBJ databases">
        <title>Complete genome sequence of Dietzia lutea YIM 80766T, a strain isolated from desert soil in Egypt.</title>
        <authorList>
            <person name="Zhao J."/>
            <person name="Hu B."/>
            <person name="Geng S."/>
            <person name="Nie Y."/>
            <person name="Tang Y."/>
        </authorList>
    </citation>
    <scope>NUCLEOTIDE SEQUENCE [LARGE SCALE GENOMIC DNA]</scope>
    <source>
        <strain evidence="13 14">YIM 80766</strain>
    </source>
</reference>
<evidence type="ECO:0000256" key="1">
    <source>
        <dbReference type="ARBA" id="ARBA00004496"/>
    </source>
</evidence>
<dbReference type="GO" id="GO:0047134">
    <property type="term" value="F:protein-disulfide reductase [NAD(P)H] activity"/>
    <property type="evidence" value="ECO:0007669"/>
    <property type="project" value="TreeGrafter"/>
</dbReference>
<feature type="binding site" evidence="11">
    <location>
        <position position="21"/>
    </location>
    <ligand>
        <name>[4Fe-4S] cluster</name>
        <dbReference type="ChEBI" id="CHEBI:49883"/>
    </ligand>
</feature>
<proteinExistence type="inferred from homology"/>
<keyword evidence="8 11" id="KW-0238">DNA-binding</keyword>
<dbReference type="InterPro" id="IPR034768">
    <property type="entry name" value="4FE4S_WBL"/>
</dbReference>
<evidence type="ECO:0000256" key="5">
    <source>
        <dbReference type="ARBA" id="ARBA00023004"/>
    </source>
</evidence>
<keyword evidence="3 11" id="KW-0004">4Fe-4S</keyword>
<keyword evidence="4 11" id="KW-0479">Metal-binding</keyword>
<protein>
    <recommendedName>
        <fullName evidence="11">Transcriptional regulator WhiB</fullName>
    </recommendedName>
</protein>
<accession>A0A2S1R4W6</accession>
<comment type="PTM">
    <text evidence="11">The Fe-S cluster can be nitrosylated by nitric oxide (NO).</text>
</comment>
<keyword evidence="6 11" id="KW-0411">Iron-sulfur</keyword>
<evidence type="ECO:0000256" key="11">
    <source>
        <dbReference type="HAMAP-Rule" id="MF_01479"/>
    </source>
</evidence>
<keyword evidence="11" id="KW-0963">Cytoplasm</keyword>
<feature type="binding site" evidence="11">
    <location>
        <position position="53"/>
    </location>
    <ligand>
        <name>[4Fe-4S] cluster</name>
        <dbReference type="ChEBI" id="CHEBI:49883"/>
    </ligand>
</feature>
<dbReference type="Pfam" id="PF02467">
    <property type="entry name" value="Whib"/>
    <property type="match status" value="1"/>
</dbReference>
<sequence>MQHSVLTKTDEQWAWADHGRCRDIPDLFYNGEDEAKSTRRRKEAAAKKLCAQCPVIDACRRHATYNRELYGVWGGMTEAERHRQAGRVRTG</sequence>
<comment type="subcellular location">
    <subcellularLocation>
        <location evidence="1 11">Cytoplasm</location>
    </subcellularLocation>
</comment>
<evidence type="ECO:0000313" key="14">
    <source>
        <dbReference type="Proteomes" id="UP000244928"/>
    </source>
</evidence>
<feature type="domain" description="4Fe-4S Wbl-type" evidence="12">
    <location>
        <begin position="20"/>
        <end position="83"/>
    </location>
</feature>
<dbReference type="GO" id="GO:0045454">
    <property type="term" value="P:cell redox homeostasis"/>
    <property type="evidence" value="ECO:0007669"/>
    <property type="project" value="TreeGrafter"/>
</dbReference>